<organism evidence="1 2">
    <name type="scientific">Rhododendron molle</name>
    <name type="common">Chinese azalea</name>
    <name type="synonym">Azalea mollis</name>
    <dbReference type="NCBI Taxonomy" id="49168"/>
    <lineage>
        <taxon>Eukaryota</taxon>
        <taxon>Viridiplantae</taxon>
        <taxon>Streptophyta</taxon>
        <taxon>Embryophyta</taxon>
        <taxon>Tracheophyta</taxon>
        <taxon>Spermatophyta</taxon>
        <taxon>Magnoliopsida</taxon>
        <taxon>eudicotyledons</taxon>
        <taxon>Gunneridae</taxon>
        <taxon>Pentapetalae</taxon>
        <taxon>asterids</taxon>
        <taxon>Ericales</taxon>
        <taxon>Ericaceae</taxon>
        <taxon>Ericoideae</taxon>
        <taxon>Rhodoreae</taxon>
        <taxon>Rhododendron</taxon>
    </lineage>
</organism>
<comment type="caution">
    <text evidence="1">The sequence shown here is derived from an EMBL/GenBank/DDBJ whole genome shotgun (WGS) entry which is preliminary data.</text>
</comment>
<evidence type="ECO:0000313" key="1">
    <source>
        <dbReference type="EMBL" id="KAI8542377.1"/>
    </source>
</evidence>
<keyword evidence="2" id="KW-1185">Reference proteome</keyword>
<proteinExistence type="predicted"/>
<reference evidence="1" key="1">
    <citation type="submission" date="2022-02" db="EMBL/GenBank/DDBJ databases">
        <title>Plant Genome Project.</title>
        <authorList>
            <person name="Zhang R.-G."/>
        </authorList>
    </citation>
    <scope>NUCLEOTIDE SEQUENCE</scope>
    <source>
        <strain evidence="1">AT1</strain>
    </source>
</reference>
<dbReference type="Proteomes" id="UP001062846">
    <property type="component" value="Chromosome 8"/>
</dbReference>
<accession>A0ACC0MMZ3</accession>
<evidence type="ECO:0000313" key="2">
    <source>
        <dbReference type="Proteomes" id="UP001062846"/>
    </source>
</evidence>
<gene>
    <name evidence="1" type="ORF">RHMOL_Rhmol08G0134100</name>
</gene>
<sequence length="794" mass="92932">MTMLIKKAFPFLVSLFFCLQILSSVVIVGGANYATALNGYDNHDHEGVARTSVGSLVRKDERESLVSTEYGEISAVEISDIGSTRRRGGRYQLQFITLEPNALFLPVLLHRDMVFYVHTGSGRLSWIDEDEMRRVNLQRGDVYRLPTGSVFFLQSNLEQERQKLRIYSLFTNSIQDLHEPSVGAAAYSSIPDLVLGFDEKTLQATFNVTEKVIEEIRSGTTPQAIVHAPPKKGSKLWQFEAQFMKKLLGSKGNSIFDIPNKKTKTFNILKARPDFQNGNGKSLMVTKKKLPALRGSNIGLLMVNLTKGSMMGPHWNPMGSEISIVTQGRGIVRVVCSSSLSESECKNTRFRVEGGDVFVVPRFHPMAQMAFNDDSLVFVGFSTTTKKNHPQFLVGKASVLQTLDKDIVTASFNVTNTTISQLLAAQGESIILECTSCAEEEESKMEEEIEEEKEEARRREEEEAKKREEEKRREEEEARKREEEEKRTKEEEEEARKRKEEEARRSEEEQERRREEEQARRREEAAARKREEEEARREEEEEEEARREEEEERRQEEEEARREEEERRREEEEAKRREEDEQEQEEEARRKEEERRREEEAAKRREEEARRREEEESREEEEEEAGKEQQKREQAEKRRRQEAAEREEEEARTWEQERKEMERQEETARRERERQQEEEEARRQEKEEEQQGEGEEEEEKGGGSERKRFCPVGCQGIEEALQERKCSNIYPSALSFYLPTVIKIYAKFFEIIELVKIQYYSITELRQLRRVYLIQSPKMPADLVAVFKNHISNT</sequence>
<name>A0ACC0MMZ3_RHOML</name>
<dbReference type="EMBL" id="CM046395">
    <property type="protein sequence ID" value="KAI8542377.1"/>
    <property type="molecule type" value="Genomic_DNA"/>
</dbReference>
<protein>
    <submittedName>
        <fullName evidence="1">Uncharacterized protein</fullName>
    </submittedName>
</protein>